<keyword evidence="8 10" id="KW-0472">Membrane</keyword>
<reference evidence="12 13" key="1">
    <citation type="submission" date="2015-01" db="EMBL/GenBank/DDBJ databases">
        <authorList>
            <person name="Pelicic Vladimir"/>
        </authorList>
    </citation>
    <scope>NUCLEOTIDE SEQUENCE [LARGE SCALE GENOMIC DNA]</scope>
    <source>
        <strain evidence="12 13">2908</strain>
    </source>
</reference>
<proteinExistence type="inferred from homology"/>
<dbReference type="PANTHER" id="PTHR30012">
    <property type="entry name" value="GENERAL SECRETION PATHWAY PROTEIN"/>
    <property type="match status" value="1"/>
</dbReference>
<dbReference type="RefSeq" id="WP_002905626.1">
    <property type="nucleotide sequence ID" value="NZ_CDMW01000001.1"/>
</dbReference>
<dbReference type="GO" id="GO:0009306">
    <property type="term" value="P:protein secretion"/>
    <property type="evidence" value="ECO:0007669"/>
    <property type="project" value="InterPro"/>
</dbReference>
<dbReference type="Proteomes" id="UP000183504">
    <property type="component" value="Unassembled WGS sequence"/>
</dbReference>
<evidence type="ECO:0000256" key="10">
    <source>
        <dbReference type="SAM" id="Phobius"/>
    </source>
</evidence>
<accession>A0A0B7GRW4</accession>
<dbReference type="InterPro" id="IPR003004">
    <property type="entry name" value="GspF/PilC"/>
</dbReference>
<feature type="transmembrane region" description="Helical" evidence="10">
    <location>
        <begin position="373"/>
        <end position="394"/>
    </location>
</feature>
<comment type="similarity">
    <text evidence="2 9">Belongs to the GSP F family.</text>
</comment>
<name>A0A0B7GRW4_STRSA</name>
<dbReference type="InterPro" id="IPR001992">
    <property type="entry name" value="T2SS_GspF/T4SS_PilC_CS"/>
</dbReference>
<keyword evidence="3 9" id="KW-0813">Transport</keyword>
<feature type="transmembrane region" description="Helical" evidence="10">
    <location>
        <begin position="220"/>
        <end position="238"/>
    </location>
</feature>
<dbReference type="InterPro" id="IPR018076">
    <property type="entry name" value="T2SS_GspF_dom"/>
</dbReference>
<dbReference type="Pfam" id="PF00482">
    <property type="entry name" value="T2SSF"/>
    <property type="match status" value="2"/>
</dbReference>
<keyword evidence="6 9" id="KW-0812">Transmembrane</keyword>
<evidence type="ECO:0000256" key="8">
    <source>
        <dbReference type="ARBA" id="ARBA00023136"/>
    </source>
</evidence>
<dbReference type="AlphaFoldDB" id="A0A0B7GRW4"/>
<dbReference type="InterPro" id="IPR042094">
    <property type="entry name" value="T2SS_GspF_sf"/>
</dbReference>
<evidence type="ECO:0000313" key="12">
    <source>
        <dbReference type="EMBL" id="CEL91510.1"/>
    </source>
</evidence>
<feature type="domain" description="Type II secretion system protein GspF" evidence="11">
    <location>
        <begin position="270"/>
        <end position="392"/>
    </location>
</feature>
<sequence length="408" mass="44872">MTVYVCKYLDTRQGVVTLEVDAPNRTDAVNRIRLKGKPISVEEKVMGSKEIVLFQSKKIKLKDISLFCKQMSVMLESGIPLNNAVDILEQQATSKNLKSSLKIVSKSLKEGSQLSKAMLDQEGMFPDLLIRMVQAGEKTGKLDEVLEKMSEHYNKELKTSRQIRGAMIYPAVLAFLAVGAVLALLYIVIPSFSGIFEQSGMAMPLPTRIVLAASNFVRSYWYILFGVTGILVFLFLRYRSTEAGRYQLDRLKLWLPVIKGPMQKIVTARFASTLAILTSAGIPLVEAIESAAATTNNAVVIEKMKIANEGLQKGERLTGMITSTGLFPPMMLSMVKIGEESGSLESMLVKTSDYYEEELETAIKQLLSLLEPAMIIVMGVIIGGIVASVMLPMFELAHAVDAGAETNQ</sequence>
<dbReference type="Gene3D" id="1.20.81.30">
    <property type="entry name" value="Type II secretion system (T2SS), domain F"/>
    <property type="match status" value="2"/>
</dbReference>
<organism evidence="12 13">
    <name type="scientific">Streptococcus sanguinis</name>
    <dbReference type="NCBI Taxonomy" id="1305"/>
    <lineage>
        <taxon>Bacteria</taxon>
        <taxon>Bacillati</taxon>
        <taxon>Bacillota</taxon>
        <taxon>Bacilli</taxon>
        <taxon>Lactobacillales</taxon>
        <taxon>Streptococcaceae</taxon>
        <taxon>Streptococcus</taxon>
    </lineage>
</organism>
<evidence type="ECO:0000256" key="1">
    <source>
        <dbReference type="ARBA" id="ARBA00004429"/>
    </source>
</evidence>
<dbReference type="FunFam" id="1.20.81.30:FF:000001">
    <property type="entry name" value="Type II secretion system protein F"/>
    <property type="match status" value="2"/>
</dbReference>
<protein>
    <submittedName>
        <fullName evidence="12">Type IV pilus biogenesis protein PilG</fullName>
    </submittedName>
</protein>
<dbReference type="EMBL" id="CDMW01000001">
    <property type="protein sequence ID" value="CEL91510.1"/>
    <property type="molecule type" value="Genomic_DNA"/>
</dbReference>
<dbReference type="PRINTS" id="PR00812">
    <property type="entry name" value="BCTERIALGSPF"/>
</dbReference>
<evidence type="ECO:0000256" key="5">
    <source>
        <dbReference type="ARBA" id="ARBA00022519"/>
    </source>
</evidence>
<dbReference type="PANTHER" id="PTHR30012:SF0">
    <property type="entry name" value="TYPE II SECRETION SYSTEM PROTEIN F-RELATED"/>
    <property type="match status" value="1"/>
</dbReference>
<keyword evidence="7 10" id="KW-1133">Transmembrane helix</keyword>
<feature type="transmembrane region" description="Helical" evidence="10">
    <location>
        <begin position="167"/>
        <end position="189"/>
    </location>
</feature>
<keyword evidence="4" id="KW-1003">Cell membrane</keyword>
<dbReference type="PROSITE" id="PS00874">
    <property type="entry name" value="T2SP_F"/>
    <property type="match status" value="1"/>
</dbReference>
<dbReference type="GO" id="GO:0005886">
    <property type="term" value="C:plasma membrane"/>
    <property type="evidence" value="ECO:0007669"/>
    <property type="project" value="UniProtKB-SubCell"/>
</dbReference>
<feature type="domain" description="Type II secretion system protein GspF" evidence="11">
    <location>
        <begin position="67"/>
        <end position="190"/>
    </location>
</feature>
<gene>
    <name evidence="12" type="primary">pilG</name>
    <name evidence="12" type="ORF">SSV_2242</name>
</gene>
<evidence type="ECO:0000256" key="2">
    <source>
        <dbReference type="ARBA" id="ARBA00005745"/>
    </source>
</evidence>
<comment type="subcellular location">
    <subcellularLocation>
        <location evidence="1">Cell inner membrane</location>
        <topology evidence="1">Multi-pass membrane protein</topology>
    </subcellularLocation>
    <subcellularLocation>
        <location evidence="9">Cell membrane</location>
        <topology evidence="9">Multi-pass membrane protein</topology>
    </subcellularLocation>
</comment>
<evidence type="ECO:0000256" key="9">
    <source>
        <dbReference type="RuleBase" id="RU003923"/>
    </source>
</evidence>
<keyword evidence="5" id="KW-0997">Cell inner membrane</keyword>
<evidence type="ECO:0000259" key="11">
    <source>
        <dbReference type="Pfam" id="PF00482"/>
    </source>
</evidence>
<evidence type="ECO:0000256" key="7">
    <source>
        <dbReference type="ARBA" id="ARBA00022989"/>
    </source>
</evidence>
<evidence type="ECO:0000256" key="6">
    <source>
        <dbReference type="ARBA" id="ARBA00022692"/>
    </source>
</evidence>
<evidence type="ECO:0000256" key="3">
    <source>
        <dbReference type="ARBA" id="ARBA00022448"/>
    </source>
</evidence>
<evidence type="ECO:0000313" key="13">
    <source>
        <dbReference type="Proteomes" id="UP000183504"/>
    </source>
</evidence>
<evidence type="ECO:0000256" key="4">
    <source>
        <dbReference type="ARBA" id="ARBA00022475"/>
    </source>
</evidence>